<dbReference type="EMBL" id="FJOG01000010">
    <property type="protein sequence ID" value="CZR57766.1"/>
    <property type="molecule type" value="Genomic_DNA"/>
</dbReference>
<dbReference type="SMART" id="SM00248">
    <property type="entry name" value="ANK"/>
    <property type="match status" value="3"/>
</dbReference>
<dbReference type="PANTHER" id="PTHR24201:SF15">
    <property type="entry name" value="ANKYRIN REPEAT DOMAIN-CONTAINING PROTEIN 66"/>
    <property type="match status" value="1"/>
</dbReference>
<name>A0A1L7WYB6_9HELO</name>
<accession>A0A1L7WYB6</accession>
<dbReference type="AlphaFoldDB" id="A0A1L7WYB6"/>
<dbReference type="Proteomes" id="UP000184330">
    <property type="component" value="Unassembled WGS sequence"/>
</dbReference>
<dbReference type="InterPro" id="IPR031348">
    <property type="entry name" value="PigL_N"/>
</dbReference>
<dbReference type="InterPro" id="IPR002110">
    <property type="entry name" value="Ankyrin_rpt"/>
</dbReference>
<dbReference type="STRING" id="576137.A0A1L7WYB6"/>
<organism evidence="5 6">
    <name type="scientific">Phialocephala subalpina</name>
    <dbReference type="NCBI Taxonomy" id="576137"/>
    <lineage>
        <taxon>Eukaryota</taxon>
        <taxon>Fungi</taxon>
        <taxon>Dikarya</taxon>
        <taxon>Ascomycota</taxon>
        <taxon>Pezizomycotina</taxon>
        <taxon>Leotiomycetes</taxon>
        <taxon>Helotiales</taxon>
        <taxon>Mollisiaceae</taxon>
        <taxon>Phialocephala</taxon>
        <taxon>Phialocephala fortinii species complex</taxon>
    </lineage>
</organism>
<feature type="repeat" description="ANK" evidence="3">
    <location>
        <begin position="421"/>
        <end position="453"/>
    </location>
</feature>
<dbReference type="PROSITE" id="PS50088">
    <property type="entry name" value="ANK_REPEAT"/>
    <property type="match status" value="1"/>
</dbReference>
<proteinExistence type="predicted"/>
<evidence type="ECO:0000259" key="4">
    <source>
        <dbReference type="Pfam" id="PF17111"/>
    </source>
</evidence>
<keyword evidence="1" id="KW-0677">Repeat</keyword>
<protein>
    <recommendedName>
        <fullName evidence="4">Azaphilone pigments biosynthesis cluster protein L N-terminal domain-containing protein</fullName>
    </recommendedName>
</protein>
<dbReference type="Pfam" id="PF00023">
    <property type="entry name" value="Ank"/>
    <property type="match status" value="1"/>
</dbReference>
<dbReference type="SUPFAM" id="SSF48403">
    <property type="entry name" value="Ankyrin repeat"/>
    <property type="match status" value="1"/>
</dbReference>
<dbReference type="Pfam" id="PF17111">
    <property type="entry name" value="PigL_N"/>
    <property type="match status" value="1"/>
</dbReference>
<dbReference type="PANTHER" id="PTHR24201">
    <property type="entry name" value="ANK_REP_REGION DOMAIN-CONTAINING PROTEIN"/>
    <property type="match status" value="1"/>
</dbReference>
<feature type="domain" description="Azaphilone pigments biosynthesis cluster protein L N-terminal" evidence="4">
    <location>
        <begin position="3"/>
        <end position="206"/>
    </location>
</feature>
<evidence type="ECO:0000256" key="1">
    <source>
        <dbReference type="ARBA" id="ARBA00022737"/>
    </source>
</evidence>
<evidence type="ECO:0000256" key="2">
    <source>
        <dbReference type="ARBA" id="ARBA00023043"/>
    </source>
</evidence>
<evidence type="ECO:0000313" key="6">
    <source>
        <dbReference type="Proteomes" id="UP000184330"/>
    </source>
</evidence>
<reference evidence="5 6" key="1">
    <citation type="submission" date="2016-03" db="EMBL/GenBank/DDBJ databases">
        <authorList>
            <person name="Ploux O."/>
        </authorList>
    </citation>
    <scope>NUCLEOTIDE SEQUENCE [LARGE SCALE GENOMIC DNA]</scope>
    <source>
        <strain evidence="5 6">UAMH 11012</strain>
    </source>
</reference>
<evidence type="ECO:0000313" key="5">
    <source>
        <dbReference type="EMBL" id="CZR57766.1"/>
    </source>
</evidence>
<evidence type="ECO:0000256" key="3">
    <source>
        <dbReference type="PROSITE-ProRule" id="PRU00023"/>
    </source>
</evidence>
<keyword evidence="2 3" id="KW-0040">ANK repeat</keyword>
<dbReference type="InterPro" id="IPR036770">
    <property type="entry name" value="Ankyrin_rpt-contain_sf"/>
</dbReference>
<dbReference type="InterPro" id="IPR050776">
    <property type="entry name" value="Ank_Repeat/CDKN_Inhibitor"/>
</dbReference>
<dbReference type="Gene3D" id="1.25.40.20">
    <property type="entry name" value="Ankyrin repeat-containing domain"/>
    <property type="match status" value="2"/>
</dbReference>
<dbReference type="OrthoDB" id="341259at2759"/>
<dbReference type="PROSITE" id="PS50297">
    <property type="entry name" value="ANK_REP_REGION"/>
    <property type="match status" value="1"/>
</dbReference>
<keyword evidence="6" id="KW-1185">Reference proteome</keyword>
<gene>
    <name evidence="5" type="ORF">PAC_07655</name>
</gene>
<sequence>MSDPLSISASVLAVLGTAISISKAITAMIQAYDEAPVEIAALRNEIIDLAFVLEQVRSRALHEYSVSRLATLLARADTKFEELRQFVASLGVIGTAGKWRRNFERVKWTEKKRKAQELKSELYHVKDNMMLFLCTGILYQVHKTDANLGLISQSLEATALRDKNHCNETSNKMIHYGLQLSELLKKVEPIQKMIEEQQSQRDMLKVINCALATLTPPAGISPGMSNQIAAQFQNYTPQLRWFLGRVISMAIVSKLEPTASLKMPRVVASNAEIIRLVVIRDVEGIKSLFEQGKASPNDINKSGGTSLLQCALFVKMTEVSKLLLQAGADPYIVDYSGSTAMEYAQLQIHYNGCYEEHCHNAEVFWDSGELNQLVKQMSFDTSFIQERQFGRLHKVVLQKNSERLRKELESSTRDINMGDSNGCTPLQWAAIRNDPECLRLLLVHGANPNLHDKGHCLPIHEISWHRGQDESDLQKRDRRVQLFIQDGTSMYEAQFVNKSFHRFWTPLIKACCANRHAVVVMLLAAGAQIQPNGAAPANALAACIRENSHDSLGHILREKEQLKNMTVIAWWSILHATQCSADARTLHMLVDEELTIKGLTSEDWEWLACLTASRESARGLITNNTQRKFLCREFINGLRERVGFDPILSPLK</sequence>